<evidence type="ECO:0000259" key="1">
    <source>
        <dbReference type="SMART" id="SM00953"/>
    </source>
</evidence>
<sequence>MPALPLPAPPAEAAFTVLPVTRQEVPLWYHVYSTQRFSQTHARSFAQGWGDTRFAPIEHAPGEPVHTYYAASDRQACYMESVLHDVVLQPPGMFEVDTLRHLHLVTLRLPPSVACVQFHTPFLPALGLSRAQLVDSLPAQYPQTRAWAQAAYAQCPQAQAIAYGSRRHDAGRCLMLFKQRLPDPPFEVLAEEPLAVGPRRAELLALVRALKLHEV</sequence>
<dbReference type="Proteomes" id="UP001500279">
    <property type="component" value="Unassembled WGS sequence"/>
</dbReference>
<dbReference type="Pfam" id="PF08808">
    <property type="entry name" value="RES"/>
    <property type="match status" value="1"/>
</dbReference>
<name>A0ABN1K2D8_9BURK</name>
<keyword evidence="3" id="KW-1185">Reference proteome</keyword>
<organism evidence="2 3">
    <name type="scientific">Ideonella azotifigens</name>
    <dbReference type="NCBI Taxonomy" id="513160"/>
    <lineage>
        <taxon>Bacteria</taxon>
        <taxon>Pseudomonadati</taxon>
        <taxon>Pseudomonadota</taxon>
        <taxon>Betaproteobacteria</taxon>
        <taxon>Burkholderiales</taxon>
        <taxon>Sphaerotilaceae</taxon>
        <taxon>Ideonella</taxon>
    </lineage>
</organism>
<gene>
    <name evidence="2" type="ORF">GCM10009107_27360</name>
</gene>
<comment type="caution">
    <text evidence="2">The sequence shown here is derived from an EMBL/GenBank/DDBJ whole genome shotgun (WGS) entry which is preliminary data.</text>
</comment>
<dbReference type="EMBL" id="BAAAEW010000016">
    <property type="protein sequence ID" value="GAA0752961.1"/>
    <property type="molecule type" value="Genomic_DNA"/>
</dbReference>
<feature type="domain" description="RES" evidence="1">
    <location>
        <begin position="45"/>
        <end position="191"/>
    </location>
</feature>
<proteinExistence type="predicted"/>
<protein>
    <recommendedName>
        <fullName evidence="1">RES domain-containing protein</fullName>
    </recommendedName>
</protein>
<accession>A0ABN1K2D8</accession>
<evidence type="ECO:0000313" key="3">
    <source>
        <dbReference type="Proteomes" id="UP001500279"/>
    </source>
</evidence>
<reference evidence="2 3" key="1">
    <citation type="journal article" date="2019" name="Int. J. Syst. Evol. Microbiol.">
        <title>The Global Catalogue of Microorganisms (GCM) 10K type strain sequencing project: providing services to taxonomists for standard genome sequencing and annotation.</title>
        <authorList>
            <consortium name="The Broad Institute Genomics Platform"/>
            <consortium name="The Broad Institute Genome Sequencing Center for Infectious Disease"/>
            <person name="Wu L."/>
            <person name="Ma J."/>
        </authorList>
    </citation>
    <scope>NUCLEOTIDE SEQUENCE [LARGE SCALE GENOMIC DNA]</scope>
    <source>
        <strain evidence="2 3">JCM 15503</strain>
    </source>
</reference>
<evidence type="ECO:0000313" key="2">
    <source>
        <dbReference type="EMBL" id="GAA0752961.1"/>
    </source>
</evidence>
<dbReference type="RefSeq" id="WP_141288423.1">
    <property type="nucleotide sequence ID" value="NZ_BAAAEW010000016.1"/>
</dbReference>
<dbReference type="InterPro" id="IPR014914">
    <property type="entry name" value="RES_dom"/>
</dbReference>
<dbReference type="SMART" id="SM00953">
    <property type="entry name" value="RES"/>
    <property type="match status" value="1"/>
</dbReference>